<comment type="caution">
    <text evidence="2">The sequence shown here is derived from an EMBL/GenBank/DDBJ whole genome shotgun (WGS) entry which is preliminary data.</text>
</comment>
<proteinExistence type="predicted"/>
<name>A0A645EFV6_9ZZZZ</name>
<accession>A0A645EFV6</accession>
<gene>
    <name evidence="2" type="ORF">SDC9_147510</name>
</gene>
<reference evidence="2" key="1">
    <citation type="submission" date="2019-08" db="EMBL/GenBank/DDBJ databases">
        <authorList>
            <person name="Kucharzyk K."/>
            <person name="Murdoch R.W."/>
            <person name="Higgins S."/>
            <person name="Loffler F."/>
        </authorList>
    </citation>
    <scope>NUCLEOTIDE SEQUENCE</scope>
</reference>
<dbReference type="AlphaFoldDB" id="A0A645EFV6"/>
<evidence type="ECO:0000256" key="1">
    <source>
        <dbReference type="SAM" id="MobiDB-lite"/>
    </source>
</evidence>
<protein>
    <submittedName>
        <fullName evidence="2">Uncharacterized protein</fullName>
    </submittedName>
</protein>
<dbReference type="EMBL" id="VSSQ01046347">
    <property type="protein sequence ID" value="MPN00316.1"/>
    <property type="molecule type" value="Genomic_DNA"/>
</dbReference>
<organism evidence="2">
    <name type="scientific">bioreactor metagenome</name>
    <dbReference type="NCBI Taxonomy" id="1076179"/>
    <lineage>
        <taxon>unclassified sequences</taxon>
        <taxon>metagenomes</taxon>
        <taxon>ecological metagenomes</taxon>
    </lineage>
</organism>
<evidence type="ECO:0000313" key="2">
    <source>
        <dbReference type="EMBL" id="MPN00316.1"/>
    </source>
</evidence>
<feature type="region of interest" description="Disordered" evidence="1">
    <location>
        <begin position="120"/>
        <end position="139"/>
    </location>
</feature>
<sequence>MPLPPVGGLAQLRFQFLFRTIEGDHFIGRIGAGPDDRSLASQRDLAPDFTIRITLGIGLSELDLGTDYAIAELLDSRGQFFADLLTGRIGDGQMPAGDTDVHDHSFLVRTSRFRPAVRRLKPPGRKIRGTTHQKRLPEP</sequence>